<evidence type="ECO:0000256" key="4">
    <source>
        <dbReference type="ARBA" id="ARBA00023136"/>
    </source>
</evidence>
<feature type="domain" description="Condensin complex subunit 1 C-terminal" evidence="5">
    <location>
        <begin position="1"/>
        <end position="90"/>
    </location>
</feature>
<dbReference type="OrthoDB" id="10254310at2759"/>
<keyword evidence="2" id="KW-0813">Transport</keyword>
<dbReference type="EMBL" id="CAJJDN010000037">
    <property type="protein sequence ID" value="CAD8078319.1"/>
    <property type="molecule type" value="Genomic_DNA"/>
</dbReference>
<evidence type="ECO:0000256" key="1">
    <source>
        <dbReference type="ARBA" id="ARBA00004308"/>
    </source>
</evidence>
<organism evidence="6 7">
    <name type="scientific">Paramecium sonneborni</name>
    <dbReference type="NCBI Taxonomy" id="65129"/>
    <lineage>
        <taxon>Eukaryota</taxon>
        <taxon>Sar</taxon>
        <taxon>Alveolata</taxon>
        <taxon>Ciliophora</taxon>
        <taxon>Intramacronucleata</taxon>
        <taxon>Oligohymenophorea</taxon>
        <taxon>Peniculida</taxon>
        <taxon>Parameciidae</taxon>
        <taxon>Paramecium</taxon>
    </lineage>
</organism>
<name>A0A8S1MFP3_9CILI</name>
<dbReference type="Pfam" id="PF12717">
    <property type="entry name" value="Cnd1"/>
    <property type="match status" value="1"/>
</dbReference>
<evidence type="ECO:0000256" key="2">
    <source>
        <dbReference type="ARBA" id="ARBA00022448"/>
    </source>
</evidence>
<comment type="caution">
    <text evidence="6">The sequence shown here is derived from an EMBL/GenBank/DDBJ whole genome shotgun (WGS) entry which is preliminary data.</text>
</comment>
<accession>A0A8S1MFP3</accession>
<dbReference type="InterPro" id="IPR026739">
    <property type="entry name" value="AP_beta"/>
</dbReference>
<gene>
    <name evidence="6" type="ORF">PSON_ATCC_30995.1.T0370235</name>
</gene>
<keyword evidence="7" id="KW-1185">Reference proteome</keyword>
<sequence length="183" mass="21165">MVLANLIQSMGEIEVVNSKQFIVLNPKIIQKLLLAVDECIEWGLIFILDYLATYDPVDSKQAEIIIERTLPRLSHINPTVTFCIVKLILKYLDFLDNGDLVKNFCKKISPSLISLVSWNQPEIQYTILRNISLILQKIPILFENEFNVFFVLSINLTTLNMKSQILSQEFVILKIFLKFSMKQ</sequence>
<dbReference type="PANTHER" id="PTHR11134">
    <property type="entry name" value="ADAPTOR COMPLEX SUBUNIT BETA FAMILY MEMBER"/>
    <property type="match status" value="1"/>
</dbReference>
<protein>
    <recommendedName>
        <fullName evidence="5">Condensin complex subunit 1 C-terminal domain-containing protein</fullName>
    </recommendedName>
</protein>
<dbReference type="AlphaFoldDB" id="A0A8S1MFP3"/>
<keyword evidence="3" id="KW-0653">Protein transport</keyword>
<reference evidence="6" key="1">
    <citation type="submission" date="2021-01" db="EMBL/GenBank/DDBJ databases">
        <authorList>
            <consortium name="Genoscope - CEA"/>
            <person name="William W."/>
        </authorList>
    </citation>
    <scope>NUCLEOTIDE SEQUENCE</scope>
</reference>
<dbReference type="InterPro" id="IPR032682">
    <property type="entry name" value="Cnd1_C"/>
</dbReference>
<keyword evidence="4" id="KW-0472">Membrane</keyword>
<dbReference type="GO" id="GO:0015031">
    <property type="term" value="P:protein transport"/>
    <property type="evidence" value="ECO:0007669"/>
    <property type="project" value="UniProtKB-KW"/>
</dbReference>
<evidence type="ECO:0000259" key="5">
    <source>
        <dbReference type="Pfam" id="PF12717"/>
    </source>
</evidence>
<dbReference type="Proteomes" id="UP000692954">
    <property type="component" value="Unassembled WGS sequence"/>
</dbReference>
<dbReference type="GO" id="GO:0016192">
    <property type="term" value="P:vesicle-mediated transport"/>
    <property type="evidence" value="ECO:0007669"/>
    <property type="project" value="InterPro"/>
</dbReference>
<evidence type="ECO:0000313" key="7">
    <source>
        <dbReference type="Proteomes" id="UP000692954"/>
    </source>
</evidence>
<dbReference type="GO" id="GO:0012505">
    <property type="term" value="C:endomembrane system"/>
    <property type="evidence" value="ECO:0007669"/>
    <property type="project" value="UniProtKB-SubCell"/>
</dbReference>
<evidence type="ECO:0000313" key="6">
    <source>
        <dbReference type="EMBL" id="CAD8078319.1"/>
    </source>
</evidence>
<comment type="subcellular location">
    <subcellularLocation>
        <location evidence="1">Endomembrane system</location>
    </subcellularLocation>
</comment>
<evidence type="ECO:0000256" key="3">
    <source>
        <dbReference type="ARBA" id="ARBA00022927"/>
    </source>
</evidence>
<proteinExistence type="predicted"/>